<evidence type="ECO:0000256" key="1">
    <source>
        <dbReference type="SAM" id="Phobius"/>
    </source>
</evidence>
<feature type="transmembrane region" description="Helical" evidence="1">
    <location>
        <begin position="199"/>
        <end position="224"/>
    </location>
</feature>
<name>A0A0K1QBN9_9BACT</name>
<evidence type="ECO:0000313" key="4">
    <source>
        <dbReference type="Proteomes" id="UP000064967"/>
    </source>
</evidence>
<protein>
    <submittedName>
        <fullName evidence="3">Mechanosensitive ion channel family protein</fullName>
    </submittedName>
</protein>
<keyword evidence="1" id="KW-0812">Transmembrane</keyword>
<reference evidence="3 4" key="1">
    <citation type="submission" date="2015-08" db="EMBL/GenBank/DDBJ databases">
        <authorList>
            <person name="Babu N.S."/>
            <person name="Beckwith C.J."/>
            <person name="Beseler K.G."/>
            <person name="Brison A."/>
            <person name="Carone J.V."/>
            <person name="Caskin T.P."/>
            <person name="Diamond M."/>
            <person name="Durham M.E."/>
            <person name="Foxe J.M."/>
            <person name="Go M."/>
            <person name="Henderson B.A."/>
            <person name="Jones I.B."/>
            <person name="McGettigan J.A."/>
            <person name="Micheletti S.J."/>
            <person name="Nasrallah M.E."/>
            <person name="Ortiz D."/>
            <person name="Piller C.R."/>
            <person name="Privatt S.R."/>
            <person name="Schneider S.L."/>
            <person name="Sharp S."/>
            <person name="Smith T.C."/>
            <person name="Stanton J.D."/>
            <person name="Ullery H.E."/>
            <person name="Wilson R.J."/>
            <person name="Serrano M.G."/>
            <person name="Buck G."/>
            <person name="Lee V."/>
            <person name="Wang Y."/>
            <person name="Carvalho R."/>
            <person name="Voegtly L."/>
            <person name="Shi R."/>
            <person name="Duckworth R."/>
            <person name="Johnson A."/>
            <person name="Loviza R."/>
            <person name="Walstead R."/>
            <person name="Shah Z."/>
            <person name="Kiflezghi M."/>
            <person name="Wade K."/>
            <person name="Ball S.L."/>
            <person name="Bradley K.W."/>
            <person name="Asai D.J."/>
            <person name="Bowman C.A."/>
            <person name="Russell D.A."/>
            <person name="Pope W.H."/>
            <person name="Jacobs-Sera D."/>
            <person name="Hendrix R.W."/>
            <person name="Hatfull G.F."/>
        </authorList>
    </citation>
    <scope>NUCLEOTIDE SEQUENCE [LARGE SCALE GENOMIC DNA]</scope>
    <source>
        <strain evidence="3 4">DSM 27648</strain>
    </source>
</reference>
<proteinExistence type="predicted"/>
<dbReference type="RefSeq" id="WP_169928383.1">
    <property type="nucleotide sequence ID" value="NZ_CP012333.1"/>
</dbReference>
<dbReference type="KEGG" id="llu:AKJ09_09811"/>
<dbReference type="Pfam" id="PF00924">
    <property type="entry name" value="MS_channel_2nd"/>
    <property type="match status" value="1"/>
</dbReference>
<keyword evidence="1" id="KW-1133">Transmembrane helix</keyword>
<evidence type="ECO:0000313" key="3">
    <source>
        <dbReference type="EMBL" id="AKV03148.1"/>
    </source>
</evidence>
<dbReference type="PANTHER" id="PTHR30221">
    <property type="entry name" value="SMALL-CONDUCTANCE MECHANOSENSITIVE CHANNEL"/>
    <property type="match status" value="1"/>
</dbReference>
<dbReference type="PANTHER" id="PTHR30221:SF18">
    <property type="entry name" value="SLL0590 PROTEIN"/>
    <property type="match status" value="1"/>
</dbReference>
<dbReference type="AlphaFoldDB" id="A0A0K1QBN9"/>
<dbReference type="STRING" id="1391654.AKJ09_09811"/>
<feature type="domain" description="Mechanosensitive ion channel MscS" evidence="2">
    <location>
        <begin position="297"/>
        <end position="344"/>
    </location>
</feature>
<dbReference type="GO" id="GO:0016020">
    <property type="term" value="C:membrane"/>
    <property type="evidence" value="ECO:0007669"/>
    <property type="project" value="InterPro"/>
</dbReference>
<keyword evidence="1" id="KW-0472">Membrane</keyword>
<gene>
    <name evidence="3" type="ORF">AKJ09_09811</name>
</gene>
<feature type="transmembrane region" description="Helical" evidence="1">
    <location>
        <begin position="150"/>
        <end position="171"/>
    </location>
</feature>
<dbReference type="GO" id="GO:0008381">
    <property type="term" value="F:mechanosensitive monoatomic ion channel activity"/>
    <property type="evidence" value="ECO:0007669"/>
    <property type="project" value="InterPro"/>
</dbReference>
<sequence>MDRARAATLAIDALLAHPEDIGETHFEETQGTAVIYVAKTPVLTLGPEDVEASGEASLSVLAAQVNTRLGDAISTERKRSAIAKTVFSFSLLVFSALIAFLLLGRASELAGRLRGSLADNPERVTAVRLGKIEFVSAGAARGALSIALTLGYRLLQVAIAYGWLIFGLSLFDATHGYTERLTGLVIKPLYSLAERVSGALPVAVVAGIAVFSVSVLVRFVGLFFDSVTRGETRITWLPRELARPTSALVRFGIIVVALVVASPLITGESDGALSRVGLVALFAVALACTPLAASAAVGVTVVFSQRFKKGDLVEVGGRAGRVVDVTLLDVRVEDDVLSVVSVPHLLGLFHPTRVHRHAPLSALDVVVDGMAPQNEVERVLLEAARQLSARGKVELLYLDGAGAHWRITSAASRDGVSLSRAVQDGLAKIGVGLGRAPIGRAAEAREGRSSDGAART</sequence>
<feature type="transmembrane region" description="Helical" evidence="1">
    <location>
        <begin position="86"/>
        <end position="104"/>
    </location>
</feature>
<dbReference type="Proteomes" id="UP000064967">
    <property type="component" value="Chromosome"/>
</dbReference>
<accession>A0A0K1QBN9</accession>
<dbReference type="InterPro" id="IPR006685">
    <property type="entry name" value="MscS_channel_2nd"/>
</dbReference>
<keyword evidence="4" id="KW-1185">Reference proteome</keyword>
<dbReference type="InterPro" id="IPR045275">
    <property type="entry name" value="MscS_archaea/bacteria_type"/>
</dbReference>
<feature type="transmembrane region" description="Helical" evidence="1">
    <location>
        <begin position="245"/>
        <end position="265"/>
    </location>
</feature>
<feature type="transmembrane region" description="Helical" evidence="1">
    <location>
        <begin position="277"/>
        <end position="303"/>
    </location>
</feature>
<organism evidence="3 4">
    <name type="scientific">Labilithrix luteola</name>
    <dbReference type="NCBI Taxonomy" id="1391654"/>
    <lineage>
        <taxon>Bacteria</taxon>
        <taxon>Pseudomonadati</taxon>
        <taxon>Myxococcota</taxon>
        <taxon>Polyangia</taxon>
        <taxon>Polyangiales</taxon>
        <taxon>Labilitrichaceae</taxon>
        <taxon>Labilithrix</taxon>
    </lineage>
</organism>
<dbReference type="EMBL" id="CP012333">
    <property type="protein sequence ID" value="AKV03148.1"/>
    <property type="molecule type" value="Genomic_DNA"/>
</dbReference>
<evidence type="ECO:0000259" key="2">
    <source>
        <dbReference type="Pfam" id="PF00924"/>
    </source>
</evidence>